<dbReference type="GO" id="GO:0004089">
    <property type="term" value="F:carbonate dehydratase activity"/>
    <property type="evidence" value="ECO:0007669"/>
    <property type="project" value="InterPro"/>
</dbReference>
<evidence type="ECO:0000313" key="6">
    <source>
        <dbReference type="Proteomes" id="UP000014760"/>
    </source>
</evidence>
<dbReference type="InterPro" id="IPR023561">
    <property type="entry name" value="Carbonic_anhydrase_a-class"/>
</dbReference>
<dbReference type="Gene3D" id="3.10.200.10">
    <property type="entry name" value="Alpha carbonic anhydrase"/>
    <property type="match status" value="1"/>
</dbReference>
<keyword evidence="6" id="KW-1185">Reference proteome</keyword>
<gene>
    <name evidence="4" type="ORF">CAPTEDRAFT_98539</name>
</gene>
<keyword evidence="2" id="KW-0812">Transmembrane</keyword>
<keyword evidence="2" id="KW-1133">Transmembrane helix</keyword>
<proteinExistence type="inferred from homology"/>
<dbReference type="EnsemblMetazoa" id="CapteT98539">
    <property type="protein sequence ID" value="CapteP98539"/>
    <property type="gene ID" value="CapteG98539"/>
</dbReference>
<dbReference type="SUPFAM" id="SSF51069">
    <property type="entry name" value="Carbonic anhydrase"/>
    <property type="match status" value="1"/>
</dbReference>
<evidence type="ECO:0000256" key="2">
    <source>
        <dbReference type="SAM" id="Phobius"/>
    </source>
</evidence>
<dbReference type="SMART" id="SM01057">
    <property type="entry name" value="Carb_anhydrase"/>
    <property type="match status" value="1"/>
</dbReference>
<dbReference type="PANTHER" id="PTHR18952">
    <property type="entry name" value="CARBONIC ANHYDRASE"/>
    <property type="match status" value="1"/>
</dbReference>
<reference evidence="4 6" key="2">
    <citation type="journal article" date="2013" name="Nature">
        <title>Insights into bilaterian evolution from three spiralian genomes.</title>
        <authorList>
            <person name="Simakov O."/>
            <person name="Marletaz F."/>
            <person name="Cho S.J."/>
            <person name="Edsinger-Gonzales E."/>
            <person name="Havlak P."/>
            <person name="Hellsten U."/>
            <person name="Kuo D.H."/>
            <person name="Larsson T."/>
            <person name="Lv J."/>
            <person name="Arendt D."/>
            <person name="Savage R."/>
            <person name="Osoegawa K."/>
            <person name="de Jong P."/>
            <person name="Grimwood J."/>
            <person name="Chapman J.A."/>
            <person name="Shapiro H."/>
            <person name="Aerts A."/>
            <person name="Otillar R.P."/>
            <person name="Terry A.Y."/>
            <person name="Boore J.L."/>
            <person name="Grigoriev I.V."/>
            <person name="Lindberg D.R."/>
            <person name="Seaver E.C."/>
            <person name="Weisblat D.A."/>
            <person name="Putnam N.H."/>
            <person name="Rokhsar D.S."/>
        </authorList>
    </citation>
    <scope>NUCLEOTIDE SEQUENCE</scope>
    <source>
        <strain evidence="4 6">I ESC-2004</strain>
    </source>
</reference>
<accession>R7UH28</accession>
<dbReference type="Proteomes" id="UP000014760">
    <property type="component" value="Unassembled WGS sequence"/>
</dbReference>
<dbReference type="PANTHER" id="PTHR18952:SF134">
    <property type="entry name" value="CARBONIC ANHYDRASE 15"/>
    <property type="match status" value="1"/>
</dbReference>
<feature type="transmembrane region" description="Helical" evidence="2">
    <location>
        <begin position="257"/>
        <end position="278"/>
    </location>
</feature>
<dbReference type="Pfam" id="PF00194">
    <property type="entry name" value="Carb_anhydrase"/>
    <property type="match status" value="1"/>
</dbReference>
<dbReference type="InterPro" id="IPR001148">
    <property type="entry name" value="CA_dom"/>
</dbReference>
<evidence type="ECO:0000313" key="4">
    <source>
        <dbReference type="EMBL" id="ELU02572.1"/>
    </source>
</evidence>
<dbReference type="OMA" id="WTYEGSH"/>
<dbReference type="PROSITE" id="PS51144">
    <property type="entry name" value="ALPHA_CA_2"/>
    <property type="match status" value="1"/>
</dbReference>
<dbReference type="EMBL" id="AMQN01008751">
    <property type="status" value="NOT_ANNOTATED_CDS"/>
    <property type="molecule type" value="Genomic_DNA"/>
</dbReference>
<organism evidence="4">
    <name type="scientific">Capitella teleta</name>
    <name type="common">Polychaete worm</name>
    <dbReference type="NCBI Taxonomy" id="283909"/>
    <lineage>
        <taxon>Eukaryota</taxon>
        <taxon>Metazoa</taxon>
        <taxon>Spiralia</taxon>
        <taxon>Lophotrochozoa</taxon>
        <taxon>Annelida</taxon>
        <taxon>Polychaeta</taxon>
        <taxon>Sedentaria</taxon>
        <taxon>Scolecida</taxon>
        <taxon>Capitellidae</taxon>
        <taxon>Capitella</taxon>
    </lineage>
</organism>
<dbReference type="OrthoDB" id="429145at2759"/>
<dbReference type="AlphaFoldDB" id="R7UH28"/>
<dbReference type="InterPro" id="IPR036398">
    <property type="entry name" value="CA_dom_sf"/>
</dbReference>
<reference evidence="6" key="1">
    <citation type="submission" date="2012-12" db="EMBL/GenBank/DDBJ databases">
        <authorList>
            <person name="Hellsten U."/>
            <person name="Grimwood J."/>
            <person name="Chapman J.A."/>
            <person name="Shapiro H."/>
            <person name="Aerts A."/>
            <person name="Otillar R.P."/>
            <person name="Terry A.Y."/>
            <person name="Boore J.L."/>
            <person name="Simakov O."/>
            <person name="Marletaz F."/>
            <person name="Cho S.-J."/>
            <person name="Edsinger-Gonzales E."/>
            <person name="Havlak P."/>
            <person name="Kuo D.-H."/>
            <person name="Larsson T."/>
            <person name="Lv J."/>
            <person name="Arendt D."/>
            <person name="Savage R."/>
            <person name="Osoegawa K."/>
            <person name="de Jong P."/>
            <person name="Lindberg D.R."/>
            <person name="Seaver E.C."/>
            <person name="Weisblat D.A."/>
            <person name="Putnam N.H."/>
            <person name="Grigoriev I.V."/>
            <person name="Rokhsar D.S."/>
        </authorList>
    </citation>
    <scope>NUCLEOTIDE SEQUENCE</scope>
    <source>
        <strain evidence="6">I ESC-2004</strain>
    </source>
</reference>
<comment type="similarity">
    <text evidence="1">Belongs to the alpha-carbonic anhydrase family.</text>
</comment>
<dbReference type="STRING" id="283909.R7UH28"/>
<evidence type="ECO:0000313" key="5">
    <source>
        <dbReference type="EnsemblMetazoa" id="CapteP98539"/>
    </source>
</evidence>
<reference evidence="5" key="3">
    <citation type="submission" date="2015-06" db="UniProtKB">
        <authorList>
            <consortium name="EnsemblMetazoa"/>
        </authorList>
    </citation>
    <scope>IDENTIFICATION</scope>
</reference>
<dbReference type="EMBL" id="KB303899">
    <property type="protein sequence ID" value="ELU02572.1"/>
    <property type="molecule type" value="Genomic_DNA"/>
</dbReference>
<feature type="non-terminal residue" evidence="4">
    <location>
        <position position="1"/>
    </location>
</feature>
<protein>
    <recommendedName>
        <fullName evidence="3">Alpha-carbonic anhydrase domain-containing protein</fullName>
    </recommendedName>
</protein>
<dbReference type="GO" id="GO:0008270">
    <property type="term" value="F:zinc ion binding"/>
    <property type="evidence" value="ECO:0007669"/>
    <property type="project" value="InterPro"/>
</dbReference>
<keyword evidence="2" id="KW-0472">Membrane</keyword>
<evidence type="ECO:0000256" key="1">
    <source>
        <dbReference type="ARBA" id="ARBA00010718"/>
    </source>
</evidence>
<dbReference type="GO" id="GO:0005886">
    <property type="term" value="C:plasma membrane"/>
    <property type="evidence" value="ECO:0007669"/>
    <property type="project" value="TreeGrafter"/>
</dbReference>
<evidence type="ECO:0000259" key="3">
    <source>
        <dbReference type="PROSITE" id="PS51144"/>
    </source>
</evidence>
<name>R7UH28_CAPTE</name>
<dbReference type="HOGENOM" id="CLU_039326_2_0_1"/>
<feature type="domain" description="Alpha-carbonic anhydrase" evidence="3">
    <location>
        <begin position="1"/>
        <end position="246"/>
    </location>
</feature>
<sequence>WGKTFPGCNAENQSPIDIDTTTLTYDSGLTAFDWSNYGAIPRNARWELINNGHSAQLVLDGDYQLWDGGLDGIYKAVHASLSWGSEDHIGSEHLIDGRGFPAELQIVHYSLAAGSYDEALHVEKGIAIMSFLFRLSPVDNRVYDQILLHLERIPYKDEKVIVRPLPLLSLLPLNLNNYFRYSGTFTSPPCTPGVIWSVFEDHIDISLSQRLRKLLHTTEHSSNAPTMLNNFRPTQALGSRVVYASDPKHSNLLTSPLNSPISITVAVLVGFIVMFFFINRSSHEEVSGY</sequence>